<dbReference type="InterPro" id="IPR012263">
    <property type="entry name" value="M_m6A_EcoRV"/>
</dbReference>
<dbReference type="Gene3D" id="1.10.1020.10">
    <property type="entry name" value="Adenine-specific Methyltransferase, Domain 2"/>
    <property type="match status" value="1"/>
</dbReference>
<dbReference type="EMBL" id="MIGV01000042">
    <property type="protein sequence ID" value="PPT73603.1"/>
    <property type="molecule type" value="Genomic_DNA"/>
</dbReference>
<reference evidence="9 10" key="1">
    <citation type="submission" date="2016-08" db="EMBL/GenBank/DDBJ databases">
        <title>Evolution of the type three secretion system and type three effector repertoires in Xanthomonas.</title>
        <authorList>
            <person name="Merda D."/>
            <person name="Briand M."/>
            <person name="Bosis E."/>
            <person name="Rousseau C."/>
            <person name="Portier P."/>
            <person name="Jacques M.-A."/>
            <person name="Fischer-Le Saux M."/>
        </authorList>
    </citation>
    <scope>NUCLEOTIDE SEQUENCE [LARGE SCALE GENOMIC DNA]</scope>
    <source>
        <strain evidence="9 10">CFBP 3122</strain>
    </source>
</reference>
<dbReference type="RefSeq" id="WP_104599422.1">
    <property type="nucleotide sequence ID" value="NZ_MIGV01000042.1"/>
</dbReference>
<gene>
    <name evidence="9" type="ORF">XaplCFBP3122_19825</name>
</gene>
<evidence type="ECO:0000313" key="9">
    <source>
        <dbReference type="EMBL" id="PPT73603.1"/>
    </source>
</evidence>
<evidence type="ECO:0000256" key="3">
    <source>
        <dbReference type="ARBA" id="ARBA00022603"/>
    </source>
</evidence>
<dbReference type="GO" id="GO:1904047">
    <property type="term" value="F:S-adenosyl-L-methionine binding"/>
    <property type="evidence" value="ECO:0007669"/>
    <property type="project" value="TreeGrafter"/>
</dbReference>
<keyword evidence="4 8" id="KW-0808">Transferase</keyword>
<keyword evidence="5 8" id="KW-0949">S-adenosyl-L-methionine</keyword>
<evidence type="ECO:0000256" key="5">
    <source>
        <dbReference type="ARBA" id="ARBA00022691"/>
    </source>
</evidence>
<dbReference type="InterPro" id="IPR023095">
    <property type="entry name" value="Ade_MeTrfase_dom_2"/>
</dbReference>
<evidence type="ECO:0000256" key="2">
    <source>
        <dbReference type="ARBA" id="ARBA00011900"/>
    </source>
</evidence>
<feature type="binding site" evidence="7">
    <location>
        <position position="212"/>
    </location>
    <ligand>
        <name>S-adenosyl-L-methionine</name>
        <dbReference type="ChEBI" id="CHEBI:59789"/>
    </ligand>
</feature>
<feature type="binding site" evidence="7">
    <location>
        <position position="42"/>
    </location>
    <ligand>
        <name>S-adenosyl-L-methionine</name>
        <dbReference type="ChEBI" id="CHEBI:59789"/>
    </ligand>
</feature>
<protein>
    <recommendedName>
        <fullName evidence="2 8">Site-specific DNA-methyltransferase (adenine-specific)</fullName>
        <ecNumber evidence="2 8">2.1.1.72</ecNumber>
    </recommendedName>
</protein>
<dbReference type="Gene3D" id="3.40.50.150">
    <property type="entry name" value="Vaccinia Virus protein VP39"/>
    <property type="match status" value="1"/>
</dbReference>
<dbReference type="GO" id="GO:0032259">
    <property type="term" value="P:methylation"/>
    <property type="evidence" value="ECO:0007669"/>
    <property type="project" value="UniProtKB-KW"/>
</dbReference>
<feature type="binding site" evidence="7">
    <location>
        <position position="89"/>
    </location>
    <ligand>
        <name>S-adenosyl-L-methionine</name>
        <dbReference type="ChEBI" id="CHEBI:59789"/>
    </ligand>
</feature>
<dbReference type="PANTHER" id="PTHR30481">
    <property type="entry name" value="DNA ADENINE METHYLASE"/>
    <property type="match status" value="1"/>
</dbReference>
<keyword evidence="3 8" id="KW-0489">Methyltransferase</keyword>
<evidence type="ECO:0000256" key="7">
    <source>
        <dbReference type="PIRSR" id="PIRSR000398-1"/>
    </source>
</evidence>
<comment type="catalytic activity">
    <reaction evidence="6 8">
        <text>a 2'-deoxyadenosine in DNA + S-adenosyl-L-methionine = an N(6)-methyl-2'-deoxyadenosine in DNA + S-adenosyl-L-homocysteine + H(+)</text>
        <dbReference type="Rhea" id="RHEA:15197"/>
        <dbReference type="Rhea" id="RHEA-COMP:12418"/>
        <dbReference type="Rhea" id="RHEA-COMP:12419"/>
        <dbReference type="ChEBI" id="CHEBI:15378"/>
        <dbReference type="ChEBI" id="CHEBI:57856"/>
        <dbReference type="ChEBI" id="CHEBI:59789"/>
        <dbReference type="ChEBI" id="CHEBI:90615"/>
        <dbReference type="ChEBI" id="CHEBI:90616"/>
        <dbReference type="EC" id="2.1.1.72"/>
    </reaction>
</comment>
<dbReference type="GO" id="GO:0006298">
    <property type="term" value="P:mismatch repair"/>
    <property type="evidence" value="ECO:0007669"/>
    <property type="project" value="TreeGrafter"/>
</dbReference>
<dbReference type="PIRSF" id="PIRSF000398">
    <property type="entry name" value="M_m6A_EcoRV"/>
    <property type="match status" value="1"/>
</dbReference>
<comment type="similarity">
    <text evidence="1 8">Belongs to the N(4)/N(6)-methyltransferase family.</text>
</comment>
<dbReference type="EC" id="2.1.1.72" evidence="2 8"/>
<comment type="caution">
    <text evidence="9">The sequence shown here is derived from an EMBL/GenBank/DDBJ whole genome shotgun (WGS) entry which is preliminary data.</text>
</comment>
<dbReference type="NCBIfam" id="TIGR00571">
    <property type="entry name" value="dam"/>
    <property type="match status" value="1"/>
</dbReference>
<dbReference type="Pfam" id="PF02086">
    <property type="entry name" value="MethyltransfD12"/>
    <property type="match status" value="1"/>
</dbReference>
<proteinExistence type="inferred from homology"/>
<dbReference type="PRINTS" id="PR00505">
    <property type="entry name" value="D12N6MTFRASE"/>
</dbReference>
<evidence type="ECO:0000256" key="8">
    <source>
        <dbReference type="RuleBase" id="RU361257"/>
    </source>
</evidence>
<feature type="binding site" evidence="7">
    <location>
        <position position="46"/>
    </location>
    <ligand>
        <name>S-adenosyl-L-methionine</name>
        <dbReference type="ChEBI" id="CHEBI:59789"/>
    </ligand>
</feature>
<dbReference type="GO" id="GO:0009007">
    <property type="term" value="F:site-specific DNA-methyltransferase (adenine-specific) activity"/>
    <property type="evidence" value="ECO:0007669"/>
    <property type="project" value="UniProtKB-UniRule"/>
</dbReference>
<dbReference type="PROSITE" id="PS00092">
    <property type="entry name" value="N6_MTASE"/>
    <property type="match status" value="1"/>
</dbReference>
<evidence type="ECO:0000256" key="6">
    <source>
        <dbReference type="ARBA" id="ARBA00047942"/>
    </source>
</evidence>
<dbReference type="AlphaFoldDB" id="A0A2S6YZK2"/>
<dbReference type="GO" id="GO:0009307">
    <property type="term" value="P:DNA restriction-modification system"/>
    <property type="evidence" value="ECO:0007669"/>
    <property type="project" value="InterPro"/>
</dbReference>
<organism evidence="9 10">
    <name type="scientific">Xanthomonas arboricola pv. populi</name>
    <dbReference type="NCBI Taxonomy" id="487823"/>
    <lineage>
        <taxon>Bacteria</taxon>
        <taxon>Pseudomonadati</taxon>
        <taxon>Pseudomonadota</taxon>
        <taxon>Gammaproteobacteria</taxon>
        <taxon>Lysobacterales</taxon>
        <taxon>Lysobacteraceae</taxon>
        <taxon>Xanthomonas</taxon>
    </lineage>
</organism>
<accession>A0A2S6YZK2</accession>
<dbReference type="SUPFAM" id="SSF53335">
    <property type="entry name" value="S-adenosyl-L-methionine-dependent methyltransferases"/>
    <property type="match status" value="1"/>
</dbReference>
<evidence type="ECO:0000256" key="1">
    <source>
        <dbReference type="ARBA" id="ARBA00006594"/>
    </source>
</evidence>
<evidence type="ECO:0000313" key="10">
    <source>
        <dbReference type="Proteomes" id="UP000238270"/>
    </source>
</evidence>
<name>A0A2S6YZK2_9XANT</name>
<dbReference type="InterPro" id="IPR002052">
    <property type="entry name" value="DNA_methylase_N6_adenine_CS"/>
</dbReference>
<dbReference type="PANTHER" id="PTHR30481:SF3">
    <property type="entry name" value="DNA ADENINE METHYLASE"/>
    <property type="match status" value="1"/>
</dbReference>
<evidence type="ECO:0000256" key="4">
    <source>
        <dbReference type="ARBA" id="ARBA00022679"/>
    </source>
</evidence>
<dbReference type="InterPro" id="IPR029063">
    <property type="entry name" value="SAM-dependent_MTases_sf"/>
</dbReference>
<dbReference type="InterPro" id="IPR012327">
    <property type="entry name" value="MeTrfase_D12"/>
</dbReference>
<sequence length="306" mass="35171">MNEAISHFLSVQDEELGSIAGEELGLSEVLYDRSQCKPFLRWAGGKTRLLSAILPHVPKNFRNFHEPFLGSGAIFFAVRSRAQQCYLSDLNSELINLWRAVQARPRALFNRLQPYLDRQGEDEYYVIRAEAPTQALERAARFFYLNQTSWNGLWRENRWGVFNVPWGARAFRGIEFASLKAVADTLKDTEIVEQDFRQSISRAQPGDFVYLDPPYLPISDTSKFAGYNGKRFRINDLEELAFLCEGLTKRGVHWIVSNRDNEHIRKIFSHAKVYSFTTRRSVSAQAKRHIQPKDSPEVIVVGGPNR</sequence>
<dbReference type="GO" id="GO:0043565">
    <property type="term" value="F:sequence-specific DNA binding"/>
    <property type="evidence" value="ECO:0007669"/>
    <property type="project" value="TreeGrafter"/>
</dbReference>
<dbReference type="Proteomes" id="UP000238270">
    <property type="component" value="Unassembled WGS sequence"/>
</dbReference>